<name>A0A212LXX9_9FIRM</name>
<reference evidence="1" key="1">
    <citation type="submission" date="2016-08" db="EMBL/GenBank/DDBJ databases">
        <authorList>
            <person name="Seilhamer J.J."/>
        </authorList>
    </citation>
    <scope>NUCLEOTIDE SEQUENCE</scope>
    <source>
        <strain evidence="1">86</strain>
    </source>
</reference>
<protein>
    <submittedName>
        <fullName evidence="1">Uncharacterized protein</fullName>
    </submittedName>
</protein>
<sequence>MRAIFKAARKLATLSQIEAHFKTGIALKRLQRIECGDELPQAGEVKLFDKVYGCNGMLVLQYCGTTCPDGKYAGLEFESISPQSAGIKLITHLASIESLLPEIADTICEVCDGDLKTENKERFAVICAKLSQLRRYIMSIEVLMVKRKLPQKRELKNVRDFAVKLKEKSNPQRVAK</sequence>
<organism evidence="1">
    <name type="scientific">uncultured Sporomusa sp</name>
    <dbReference type="NCBI Taxonomy" id="307249"/>
    <lineage>
        <taxon>Bacteria</taxon>
        <taxon>Bacillati</taxon>
        <taxon>Bacillota</taxon>
        <taxon>Negativicutes</taxon>
        <taxon>Selenomonadales</taxon>
        <taxon>Sporomusaceae</taxon>
        <taxon>Sporomusa</taxon>
        <taxon>environmental samples</taxon>
    </lineage>
</organism>
<dbReference type="InterPro" id="IPR001387">
    <property type="entry name" value="Cro/C1-type_HTH"/>
</dbReference>
<gene>
    <name evidence="1" type="ORF">KL86SPO_50152</name>
</gene>
<dbReference type="RefSeq" id="WP_288185062.1">
    <property type="nucleotide sequence ID" value="NZ_LT608335.1"/>
</dbReference>
<evidence type="ECO:0000313" key="1">
    <source>
        <dbReference type="EMBL" id="SCM82381.1"/>
    </source>
</evidence>
<dbReference type="AlphaFoldDB" id="A0A212LXX9"/>
<dbReference type="EMBL" id="FMJE01000005">
    <property type="protein sequence ID" value="SCM82381.1"/>
    <property type="molecule type" value="Genomic_DNA"/>
</dbReference>
<proteinExistence type="predicted"/>
<dbReference type="CDD" id="cd00093">
    <property type="entry name" value="HTH_XRE"/>
    <property type="match status" value="1"/>
</dbReference>
<accession>A0A212LXX9</accession>